<reference evidence="11 12" key="1">
    <citation type="journal article" date="2021" name="Elife">
        <title>Chloroplast acquisition without the gene transfer in kleptoplastic sea slugs, Plakobranchus ocellatus.</title>
        <authorList>
            <person name="Maeda T."/>
            <person name="Takahashi S."/>
            <person name="Yoshida T."/>
            <person name="Shimamura S."/>
            <person name="Takaki Y."/>
            <person name="Nagai Y."/>
            <person name="Toyoda A."/>
            <person name="Suzuki Y."/>
            <person name="Arimoto A."/>
            <person name="Ishii H."/>
            <person name="Satoh N."/>
            <person name="Nishiyama T."/>
            <person name="Hasebe M."/>
            <person name="Maruyama T."/>
            <person name="Minagawa J."/>
            <person name="Obokata J."/>
            <person name="Shigenobu S."/>
        </authorList>
    </citation>
    <scope>NUCLEOTIDE SEQUENCE [LARGE SCALE GENOMIC DNA]</scope>
</reference>
<evidence type="ECO:0000256" key="7">
    <source>
        <dbReference type="RuleBase" id="RU362018"/>
    </source>
</evidence>
<evidence type="ECO:0000313" key="11">
    <source>
        <dbReference type="EMBL" id="GFO50415.1"/>
    </source>
</evidence>
<feature type="transmembrane region" description="Helical" evidence="7">
    <location>
        <begin position="187"/>
        <end position="204"/>
    </location>
</feature>
<organism evidence="11 12">
    <name type="scientific">Plakobranchus ocellatus</name>
    <dbReference type="NCBI Taxonomy" id="259542"/>
    <lineage>
        <taxon>Eukaryota</taxon>
        <taxon>Metazoa</taxon>
        <taxon>Spiralia</taxon>
        <taxon>Lophotrochozoa</taxon>
        <taxon>Mollusca</taxon>
        <taxon>Gastropoda</taxon>
        <taxon>Heterobranchia</taxon>
        <taxon>Euthyneura</taxon>
        <taxon>Panpulmonata</taxon>
        <taxon>Sacoglossa</taxon>
        <taxon>Placobranchoidea</taxon>
        <taxon>Plakobranchidae</taxon>
        <taxon>Plakobranchus</taxon>
    </lineage>
</organism>
<feature type="transmembrane region" description="Helical" evidence="7">
    <location>
        <begin position="257"/>
        <end position="273"/>
    </location>
</feature>
<proteinExistence type="inferred from homology"/>
<evidence type="ECO:0000256" key="6">
    <source>
        <dbReference type="ARBA" id="ARBA00023136"/>
    </source>
</evidence>
<dbReference type="EMBL" id="BLXT01008609">
    <property type="protein sequence ID" value="GFO50415.1"/>
    <property type="molecule type" value="Genomic_DNA"/>
</dbReference>
<feature type="transmembrane region" description="Helical" evidence="7">
    <location>
        <begin position="285"/>
        <end position="302"/>
    </location>
</feature>
<keyword evidence="6 7" id="KW-0472">Membrane</keyword>
<dbReference type="PANTHER" id="PTHR10590:SF4">
    <property type="entry name" value="SOLUTE CARRIER FAMILY 28 MEMBER 3"/>
    <property type="match status" value="1"/>
</dbReference>
<dbReference type="Pfam" id="PF07670">
    <property type="entry name" value="Gate"/>
    <property type="match status" value="1"/>
</dbReference>
<dbReference type="InterPro" id="IPR008276">
    <property type="entry name" value="C_nuclsd_transpt"/>
</dbReference>
<feature type="domain" description="Nucleoside transporter/FeoB GTPase Gate" evidence="10">
    <location>
        <begin position="340"/>
        <end position="436"/>
    </location>
</feature>
<gene>
    <name evidence="11" type="ORF">PoB_007692000</name>
</gene>
<evidence type="ECO:0000313" key="12">
    <source>
        <dbReference type="Proteomes" id="UP000735302"/>
    </source>
</evidence>
<feature type="domain" description="Concentrative nucleoside transporter N-terminal" evidence="8">
    <location>
        <begin position="261"/>
        <end position="333"/>
    </location>
</feature>
<dbReference type="InterPro" id="IPR011642">
    <property type="entry name" value="Gate_dom"/>
</dbReference>
<feature type="transmembrane region" description="Helical" evidence="7">
    <location>
        <begin position="339"/>
        <end position="360"/>
    </location>
</feature>
<dbReference type="Proteomes" id="UP000735302">
    <property type="component" value="Unassembled WGS sequence"/>
</dbReference>
<dbReference type="InterPro" id="IPR002668">
    <property type="entry name" value="CNT_N_dom"/>
</dbReference>
<feature type="transmembrane region" description="Helical" evidence="7">
    <location>
        <begin position="636"/>
        <end position="663"/>
    </location>
</feature>
<evidence type="ECO:0000256" key="2">
    <source>
        <dbReference type="ARBA" id="ARBA00009033"/>
    </source>
</evidence>
<comment type="caution">
    <text evidence="11">The sequence shown here is derived from an EMBL/GenBank/DDBJ whole genome shotgun (WGS) entry which is preliminary data.</text>
</comment>
<keyword evidence="12" id="KW-1185">Reference proteome</keyword>
<feature type="transmembrane region" description="Helical" evidence="7">
    <location>
        <begin position="441"/>
        <end position="463"/>
    </location>
</feature>
<dbReference type="GO" id="GO:0005886">
    <property type="term" value="C:plasma membrane"/>
    <property type="evidence" value="ECO:0007669"/>
    <property type="project" value="UniProtKB-SubCell"/>
</dbReference>
<dbReference type="GO" id="GO:0005415">
    <property type="term" value="F:nucleoside:sodium symporter activity"/>
    <property type="evidence" value="ECO:0007669"/>
    <property type="project" value="TreeGrafter"/>
</dbReference>
<comment type="subcellular location">
    <subcellularLocation>
        <location evidence="1">Cell membrane</location>
        <topology evidence="1">Multi-pass membrane protein</topology>
    </subcellularLocation>
</comment>
<keyword evidence="4 7" id="KW-0812">Transmembrane</keyword>
<keyword evidence="7" id="KW-0813">Transport</keyword>
<feature type="domain" description="Concentrative nucleoside transporter C-terminal" evidence="9">
    <location>
        <begin position="443"/>
        <end position="659"/>
    </location>
</feature>
<comment type="similarity">
    <text evidence="2 7">Belongs to the concentrative nucleoside transporter (CNT) (TC 2.A.41) family.</text>
</comment>
<dbReference type="PANTHER" id="PTHR10590">
    <property type="entry name" value="SODIUM/NUCLEOSIDE COTRANSPORTER"/>
    <property type="match status" value="1"/>
</dbReference>
<evidence type="ECO:0000256" key="5">
    <source>
        <dbReference type="ARBA" id="ARBA00022989"/>
    </source>
</evidence>
<dbReference type="AlphaFoldDB" id="A0AAV4E234"/>
<feature type="transmembrane region" description="Helical" evidence="7">
    <location>
        <begin position="509"/>
        <end position="530"/>
    </location>
</feature>
<keyword evidence="5 7" id="KW-1133">Transmembrane helix</keyword>
<evidence type="ECO:0000259" key="10">
    <source>
        <dbReference type="Pfam" id="PF07670"/>
    </source>
</evidence>
<dbReference type="NCBIfam" id="TIGR00804">
    <property type="entry name" value="nupC"/>
    <property type="match status" value="1"/>
</dbReference>
<evidence type="ECO:0000259" key="8">
    <source>
        <dbReference type="Pfam" id="PF01773"/>
    </source>
</evidence>
<sequence>MSEFRISIRAKTIFRFPFSVHTALNGSLGLLPGERKDGEGSNGKLSEGANVQFKIVTVPAFSAITLSGNMEPLDTSSPKKIPKCNDSGVGIQLTDLSGSSDCGSSETDHLNGKSDALIIDVSELEVDGRNDDYGTSSLIELVSRICGSNLQMVVVGFLSLLYAAYFVWAVALSAIGKCDEGHNVMPLVYLTIAAVGGIFLWYVTTRFDDELEEKVAKPFKNFMKAHWSVLKWLLSVVPFLGVLAIIIVSAFQRPSNLMSLVGWLSLVVFLFISSRAPKKINWRPVLGGFALQFYFATMILKWDKGYNLFDSIGKIFTKFLSYSNYGAEFVFGSTNEHFFAFKVLPVIIFFSCVITMLYYLGVMQAIIGKIAFVMRITLGTTAAESLCAAGNIFVGQTEAPILIRPFLPIMTRSELHAVMVGGFATIAGAVLAAYIMKGVSAIHLLTASVMNAPTALAVSKILYPELGCSKLAKMKETIKEKQPYNNVIEAAAAGASSAISLVANVGANLIAFVALLFFFNSVVAWFGTFVCHPELSFEMICSYLFMPLAYLMGVEWKDAGVVAELIGIKTFLNEFIAYDKLAGFITNRVKCQAGPVLSVRSEIIATYALCGFANLSSIGIQLGGLGPMAPNRLGDLAQLAITALMGGICTNLMTACVAGLLVVEMPFEAASCMNATNASMNTTLAIMNSTVFNSSAAI</sequence>
<evidence type="ECO:0000256" key="1">
    <source>
        <dbReference type="ARBA" id="ARBA00004651"/>
    </source>
</evidence>
<dbReference type="Pfam" id="PF01773">
    <property type="entry name" value="Nucleos_tra2_N"/>
    <property type="match status" value="1"/>
</dbReference>
<dbReference type="InterPro" id="IPR018270">
    <property type="entry name" value="C_nuclsd_transpt_met_bac"/>
</dbReference>
<feature type="transmembrane region" description="Helical" evidence="7">
    <location>
        <begin position="484"/>
        <end position="503"/>
    </location>
</feature>
<dbReference type="InterPro" id="IPR011657">
    <property type="entry name" value="CNT_C_dom"/>
</dbReference>
<keyword evidence="3" id="KW-1003">Cell membrane</keyword>
<feature type="transmembrane region" description="Helical" evidence="7">
    <location>
        <begin position="415"/>
        <end position="435"/>
    </location>
</feature>
<feature type="transmembrane region" description="Helical" evidence="7">
    <location>
        <begin position="604"/>
        <end position="624"/>
    </location>
</feature>
<feature type="transmembrane region" description="Helical" evidence="7">
    <location>
        <begin position="153"/>
        <end position="175"/>
    </location>
</feature>
<dbReference type="Pfam" id="PF07662">
    <property type="entry name" value="Nucleos_tra2_C"/>
    <property type="match status" value="1"/>
</dbReference>
<name>A0AAV4E234_9GAST</name>
<evidence type="ECO:0000256" key="4">
    <source>
        <dbReference type="ARBA" id="ARBA00022692"/>
    </source>
</evidence>
<protein>
    <recommendedName>
        <fullName evidence="7">Sodium/nucleoside cotransporter</fullName>
    </recommendedName>
</protein>
<feature type="transmembrane region" description="Helical" evidence="7">
    <location>
        <begin position="229"/>
        <end position="251"/>
    </location>
</feature>
<accession>A0AAV4E234</accession>
<evidence type="ECO:0000256" key="3">
    <source>
        <dbReference type="ARBA" id="ARBA00022475"/>
    </source>
</evidence>
<evidence type="ECO:0000259" key="9">
    <source>
        <dbReference type="Pfam" id="PF07662"/>
    </source>
</evidence>